<comment type="caution">
    <text evidence="1">The sequence shown here is derived from an EMBL/GenBank/DDBJ whole genome shotgun (WGS) entry which is preliminary data.</text>
</comment>
<dbReference type="Proteomes" id="UP001143463">
    <property type="component" value="Unassembled WGS sequence"/>
</dbReference>
<name>A0A9W6L3G2_9PSEU</name>
<sequence>MPDSQPPTGTAIARISHIRRRREKKAHIGPVLLGVVPGTFPGGTVRLGRAPTGRTAEIRTRASRG</sequence>
<reference evidence="1" key="2">
    <citation type="submission" date="2023-01" db="EMBL/GenBank/DDBJ databases">
        <authorList>
            <person name="Sun Q."/>
            <person name="Evtushenko L."/>
        </authorList>
    </citation>
    <scope>NUCLEOTIDE SEQUENCE</scope>
    <source>
        <strain evidence="1">VKM Ac-1069</strain>
    </source>
</reference>
<keyword evidence="2" id="KW-1185">Reference proteome</keyword>
<evidence type="ECO:0000313" key="1">
    <source>
        <dbReference type="EMBL" id="GLL12976.1"/>
    </source>
</evidence>
<accession>A0A9W6L3G2</accession>
<dbReference type="AlphaFoldDB" id="A0A9W6L3G2"/>
<evidence type="ECO:0000313" key="2">
    <source>
        <dbReference type="Proteomes" id="UP001143463"/>
    </source>
</evidence>
<gene>
    <name evidence="1" type="ORF">GCM10017577_41190</name>
</gene>
<proteinExistence type="predicted"/>
<protein>
    <submittedName>
        <fullName evidence="1">Uncharacterized protein</fullName>
    </submittedName>
</protein>
<organism evidence="1 2">
    <name type="scientific">Pseudonocardia halophobica</name>
    <dbReference type="NCBI Taxonomy" id="29401"/>
    <lineage>
        <taxon>Bacteria</taxon>
        <taxon>Bacillati</taxon>
        <taxon>Actinomycetota</taxon>
        <taxon>Actinomycetes</taxon>
        <taxon>Pseudonocardiales</taxon>
        <taxon>Pseudonocardiaceae</taxon>
        <taxon>Pseudonocardia</taxon>
    </lineage>
</organism>
<dbReference type="EMBL" id="BSFQ01000018">
    <property type="protein sequence ID" value="GLL12976.1"/>
    <property type="molecule type" value="Genomic_DNA"/>
</dbReference>
<reference evidence="1" key="1">
    <citation type="journal article" date="2014" name="Int. J. Syst. Evol. Microbiol.">
        <title>Complete genome sequence of Corynebacterium casei LMG S-19264T (=DSM 44701T), isolated from a smear-ripened cheese.</title>
        <authorList>
            <consortium name="US DOE Joint Genome Institute (JGI-PGF)"/>
            <person name="Walter F."/>
            <person name="Albersmeier A."/>
            <person name="Kalinowski J."/>
            <person name="Ruckert C."/>
        </authorList>
    </citation>
    <scope>NUCLEOTIDE SEQUENCE</scope>
    <source>
        <strain evidence="1">VKM Ac-1069</strain>
    </source>
</reference>